<dbReference type="GO" id="GO:0036159">
    <property type="term" value="P:inner dynein arm assembly"/>
    <property type="evidence" value="ECO:0007669"/>
    <property type="project" value="TreeGrafter"/>
</dbReference>
<dbReference type="FunFam" id="6.10.140.2220:FF:000009">
    <property type="entry name" value="Zinc finger MYND domain-containing protein 10"/>
    <property type="match status" value="1"/>
</dbReference>
<comment type="subcellular location">
    <subcellularLocation>
        <location evidence="1">Apical cell membrane</location>
    </subcellularLocation>
    <subcellularLocation>
        <location evidence="2">Cytoplasm</location>
        <location evidence="2">Cytoskeleton</location>
        <location evidence="2">Microtubule organizing center</location>
        <location evidence="2">Centrosome</location>
    </subcellularLocation>
    <subcellularLocation>
        <location evidence="12">Dynein axonemal particle</location>
    </subcellularLocation>
</comment>
<dbReference type="GO" id="GO:0120293">
    <property type="term" value="C:dynein axonemal particle"/>
    <property type="evidence" value="ECO:0007669"/>
    <property type="project" value="UniProtKB-SubCell"/>
</dbReference>
<dbReference type="EMBL" id="JTDF01001472">
    <property type="protein sequence ID" value="KAF8569966.1"/>
    <property type="molecule type" value="Genomic_DNA"/>
</dbReference>
<evidence type="ECO:0000256" key="7">
    <source>
        <dbReference type="ARBA" id="ARBA00022723"/>
    </source>
</evidence>
<reference evidence="16 17" key="1">
    <citation type="submission" date="2019-07" db="EMBL/GenBank/DDBJ databases">
        <title>Annotation for the trematode Paragonimus westermani.</title>
        <authorList>
            <person name="Choi Y.-J."/>
        </authorList>
    </citation>
    <scope>NUCLEOTIDE SEQUENCE [LARGE SCALE GENOMIC DNA]</scope>
    <source>
        <strain evidence="16">180907_Pwestermani</strain>
    </source>
</reference>
<dbReference type="Gene3D" id="6.10.140.2220">
    <property type="match status" value="1"/>
</dbReference>
<dbReference type="Pfam" id="PF01753">
    <property type="entry name" value="zf-MYND"/>
    <property type="match status" value="1"/>
</dbReference>
<evidence type="ECO:0000313" key="17">
    <source>
        <dbReference type="Proteomes" id="UP000699462"/>
    </source>
</evidence>
<dbReference type="InterPro" id="IPR052298">
    <property type="entry name" value="ZMYND10"/>
</dbReference>
<dbReference type="GO" id="GO:0008270">
    <property type="term" value="F:zinc ion binding"/>
    <property type="evidence" value="ECO:0007669"/>
    <property type="project" value="UniProtKB-KW"/>
</dbReference>
<evidence type="ECO:0000256" key="8">
    <source>
        <dbReference type="ARBA" id="ARBA00022771"/>
    </source>
</evidence>
<evidence type="ECO:0000256" key="4">
    <source>
        <dbReference type="ARBA" id="ARBA00016317"/>
    </source>
</evidence>
<comment type="caution">
    <text evidence="16">The sequence shown here is derived from an EMBL/GenBank/DDBJ whole genome shotgun (WGS) entry which is preliminary data.</text>
</comment>
<keyword evidence="17" id="KW-1185">Reference proteome</keyword>
<keyword evidence="6" id="KW-0963">Cytoplasm</keyword>
<evidence type="ECO:0000256" key="5">
    <source>
        <dbReference type="ARBA" id="ARBA00022475"/>
    </source>
</evidence>
<dbReference type="AlphaFoldDB" id="A0A8T0DRK4"/>
<evidence type="ECO:0000256" key="13">
    <source>
        <dbReference type="ARBA" id="ARBA00045527"/>
    </source>
</evidence>
<name>A0A8T0DRK4_9TREM</name>
<evidence type="ECO:0000256" key="1">
    <source>
        <dbReference type="ARBA" id="ARBA00004221"/>
    </source>
</evidence>
<keyword evidence="11" id="KW-0206">Cytoskeleton</keyword>
<keyword evidence="8 14" id="KW-0863">Zinc-finger</keyword>
<evidence type="ECO:0000256" key="2">
    <source>
        <dbReference type="ARBA" id="ARBA00004300"/>
    </source>
</evidence>
<dbReference type="GO" id="GO:0016324">
    <property type="term" value="C:apical plasma membrane"/>
    <property type="evidence" value="ECO:0007669"/>
    <property type="project" value="UniProtKB-SubCell"/>
</dbReference>
<evidence type="ECO:0000259" key="15">
    <source>
        <dbReference type="PROSITE" id="PS50865"/>
    </source>
</evidence>
<sequence>MLYWSQPSEAVLIYSQSGIDLNYVPSEGTTFTASVLDAGLRVLTSKPYILFPGEADAMIKSLEEIEYEQYGNEQWYKYHGYLTKINMQAVSSAQTHSDEFVKEYLICYQKLPVLVKDLISLELWKEKVFKQLLFDRIEPSSTFPVYALLYHELILANLLETVTFHADATESIGETAVDLSDWCYRSLCHLVSNFATEESKKEFFRLKDKASIYIYIPFESNLEDLERQNRIIAFDKGMKAVSLVRHLIDHSLSKNNVLPLGVARRLLQSNDVVLVLCQLIEQAPWLVETIDQECGELRRFVWQESGEWLLQEKLKSPVGKTEGQIWICLYQVLLANHSNLHYDCSLGYRRAALLRLRCHLNESKLDILPVLVDLRRFLEQLSLGDSMVGAGNSSGKMDLCLVELIPEIHESVCKKYAKKWKQLCSNFREFIESERGRKAAQRAATQWSEMFSEEHLEKLFSKIGDSSPGSSGNPYGGAPRCVMCGEPAMKRCSRCRQEWYCRRECQVKHWPKHKNACDLLANASVDKMR</sequence>
<keyword evidence="7" id="KW-0479">Metal-binding</keyword>
<dbReference type="PROSITE" id="PS50865">
    <property type="entry name" value="ZF_MYND_2"/>
    <property type="match status" value="1"/>
</dbReference>
<evidence type="ECO:0000256" key="6">
    <source>
        <dbReference type="ARBA" id="ARBA00022490"/>
    </source>
</evidence>
<dbReference type="PANTHER" id="PTHR13244">
    <property type="entry name" value="ZINC FINGER MYND DOMAIN CONTAINING PROTEIN 10"/>
    <property type="match status" value="1"/>
</dbReference>
<dbReference type="PROSITE" id="PS01360">
    <property type="entry name" value="ZF_MYND_1"/>
    <property type="match status" value="1"/>
</dbReference>
<evidence type="ECO:0000256" key="11">
    <source>
        <dbReference type="ARBA" id="ARBA00023212"/>
    </source>
</evidence>
<evidence type="ECO:0000313" key="16">
    <source>
        <dbReference type="EMBL" id="KAF8569966.1"/>
    </source>
</evidence>
<gene>
    <name evidence="16" type="ORF">P879_05145</name>
</gene>
<organism evidence="16 17">
    <name type="scientific">Paragonimus westermani</name>
    <dbReference type="NCBI Taxonomy" id="34504"/>
    <lineage>
        <taxon>Eukaryota</taxon>
        <taxon>Metazoa</taxon>
        <taxon>Spiralia</taxon>
        <taxon>Lophotrochozoa</taxon>
        <taxon>Platyhelminthes</taxon>
        <taxon>Trematoda</taxon>
        <taxon>Digenea</taxon>
        <taxon>Plagiorchiida</taxon>
        <taxon>Troglotremata</taxon>
        <taxon>Troglotrematidae</taxon>
        <taxon>Paragonimus</taxon>
    </lineage>
</organism>
<dbReference type="SUPFAM" id="SSF144232">
    <property type="entry name" value="HIT/MYND zinc finger-like"/>
    <property type="match status" value="1"/>
</dbReference>
<evidence type="ECO:0000256" key="12">
    <source>
        <dbReference type="ARBA" id="ARBA00024190"/>
    </source>
</evidence>
<dbReference type="GO" id="GO:0034451">
    <property type="term" value="C:centriolar satellite"/>
    <property type="evidence" value="ECO:0007669"/>
    <property type="project" value="TreeGrafter"/>
</dbReference>
<evidence type="ECO:0000256" key="14">
    <source>
        <dbReference type="PROSITE-ProRule" id="PRU00134"/>
    </source>
</evidence>
<evidence type="ECO:0000256" key="3">
    <source>
        <dbReference type="ARBA" id="ARBA00005373"/>
    </source>
</evidence>
<dbReference type="GO" id="GO:0044458">
    <property type="term" value="P:motile cilium assembly"/>
    <property type="evidence" value="ECO:0007669"/>
    <property type="project" value="TreeGrafter"/>
</dbReference>
<accession>A0A8T0DRK4</accession>
<protein>
    <recommendedName>
        <fullName evidence="4">Zinc finger MYND domain-containing protein 10</fullName>
    </recommendedName>
</protein>
<dbReference type="OrthoDB" id="432970at2759"/>
<evidence type="ECO:0000256" key="9">
    <source>
        <dbReference type="ARBA" id="ARBA00022833"/>
    </source>
</evidence>
<keyword evidence="10" id="KW-0472">Membrane</keyword>
<keyword evidence="9" id="KW-0862">Zinc</keyword>
<proteinExistence type="inferred from homology"/>
<dbReference type="PANTHER" id="PTHR13244:SF7">
    <property type="entry name" value="ZINC FINGER MYND DOMAIN-CONTAINING PROTEIN 10"/>
    <property type="match status" value="1"/>
</dbReference>
<keyword evidence="5" id="KW-1003">Cell membrane</keyword>
<dbReference type="Proteomes" id="UP000699462">
    <property type="component" value="Unassembled WGS sequence"/>
</dbReference>
<dbReference type="GO" id="GO:0036158">
    <property type="term" value="P:outer dynein arm assembly"/>
    <property type="evidence" value="ECO:0007669"/>
    <property type="project" value="TreeGrafter"/>
</dbReference>
<evidence type="ECO:0000256" key="10">
    <source>
        <dbReference type="ARBA" id="ARBA00023136"/>
    </source>
</evidence>
<feature type="domain" description="MYND-type" evidence="15">
    <location>
        <begin position="481"/>
        <end position="517"/>
    </location>
</feature>
<comment type="function">
    <text evidence="13">Plays a role in axonemal structure organization and motility. Involved in axonemal pre-assembly of inner and outer dynein arms (IDA and ODA, respectively) for proper axoneme building for cilia motility. May act by indirectly regulating transcription of dynein proteins.</text>
</comment>
<dbReference type="InterPro" id="IPR002893">
    <property type="entry name" value="Znf_MYND"/>
</dbReference>
<comment type="similarity">
    <text evidence="3">Belongs to the ZMYND10 family.</text>
</comment>